<dbReference type="PIRSF" id="PIRSF006821">
    <property type="entry name" value="UCP006821"/>
    <property type="match status" value="1"/>
</dbReference>
<name>A0A3B0ZR32_9ZZZZ</name>
<dbReference type="AlphaFoldDB" id="A0A3B0ZR32"/>
<proteinExistence type="predicted"/>
<reference evidence="1" key="1">
    <citation type="submission" date="2018-06" db="EMBL/GenBank/DDBJ databases">
        <authorList>
            <person name="Zhirakovskaya E."/>
        </authorList>
    </citation>
    <scope>NUCLEOTIDE SEQUENCE</scope>
</reference>
<gene>
    <name evidence="1" type="ORF">MNBD_GAMMA23-1612</name>
</gene>
<evidence type="ECO:0008006" key="2">
    <source>
        <dbReference type="Google" id="ProtNLM"/>
    </source>
</evidence>
<sequence>MSIYSELANLPGVIAAGEYSYRGDRYHFEGQLEAEQARMASIMCRATTLATHMQANMMKALNNECGCAPAQGWMVRGEQFSVCVYGNIFCFVDNNNASINVVMRFLKENVGEQSGELV</sequence>
<dbReference type="Pfam" id="PF09941">
    <property type="entry name" value="DUF2173"/>
    <property type="match status" value="1"/>
</dbReference>
<evidence type="ECO:0000313" key="1">
    <source>
        <dbReference type="EMBL" id="VAW91670.1"/>
    </source>
</evidence>
<organism evidence="1">
    <name type="scientific">hydrothermal vent metagenome</name>
    <dbReference type="NCBI Taxonomy" id="652676"/>
    <lineage>
        <taxon>unclassified sequences</taxon>
        <taxon>metagenomes</taxon>
        <taxon>ecological metagenomes</taxon>
    </lineage>
</organism>
<protein>
    <recommendedName>
        <fullName evidence="2">Roadblock/LAMTOR2 domain-containing protein</fullName>
    </recommendedName>
</protein>
<accession>A0A3B0ZR32</accession>
<dbReference type="EMBL" id="UOFT01000012">
    <property type="protein sequence ID" value="VAW91670.1"/>
    <property type="molecule type" value="Genomic_DNA"/>
</dbReference>
<dbReference type="InterPro" id="IPR018685">
    <property type="entry name" value="DUF2173"/>
</dbReference>